<dbReference type="AlphaFoldDB" id="A0A5B8XSK7"/>
<dbReference type="EMBL" id="CP042467">
    <property type="protein sequence ID" value="QED28187.1"/>
    <property type="molecule type" value="Genomic_DNA"/>
</dbReference>
<dbReference type="OrthoDB" id="5513265at2"/>
<sequence>MNLKNTIALIAALGLSIPAIATFSPADAHAQGKVLDSSSKSGKRTHKRAGAKRTETKKKKKSRPTTTRSTANRTTSRTTTTRSAPQGYRATETRVYRSSGTSTRAQSYRSRTTTRHRTTSYRNSRPVYAERHQYRRQYSNDYGEPATRSTANTGSNIDVYVTGGIGVSGFSSNTISDDALPGIGWNVALGGKGEYLGMELGLDGGGYTFDPEGTNETELGLFGLYFDLKLQPTIAQIFEPYVFAGVGGYVLSDAILVENTGGGAYRLGLGANLRFDSLAIGGKYLYQGFGFTDDSGLYGGDFGGASETVSLGLTIYF</sequence>
<reference evidence="3 4" key="1">
    <citation type="submission" date="2019-08" db="EMBL/GenBank/DDBJ databases">
        <authorList>
            <person name="Liang Q."/>
        </authorList>
    </citation>
    <scope>NUCLEOTIDE SEQUENCE [LARGE SCALE GENOMIC DNA]</scope>
    <source>
        <strain evidence="3 4">V1718</strain>
    </source>
</reference>
<evidence type="ECO:0000256" key="1">
    <source>
        <dbReference type="SAM" id="MobiDB-lite"/>
    </source>
</evidence>
<feature type="compositionally biased region" description="Low complexity" evidence="1">
    <location>
        <begin position="64"/>
        <end position="83"/>
    </location>
</feature>
<dbReference type="SUPFAM" id="SSF56925">
    <property type="entry name" value="OMPA-like"/>
    <property type="match status" value="1"/>
</dbReference>
<dbReference type="KEGG" id="bbae:FRD01_13285"/>
<gene>
    <name evidence="3" type="ORF">FRD01_13285</name>
</gene>
<evidence type="ECO:0000256" key="2">
    <source>
        <dbReference type="SAM" id="SignalP"/>
    </source>
</evidence>
<evidence type="ECO:0000313" key="4">
    <source>
        <dbReference type="Proteomes" id="UP000321595"/>
    </source>
</evidence>
<protein>
    <submittedName>
        <fullName evidence="3">Porin family protein</fullName>
    </submittedName>
</protein>
<feature type="compositionally biased region" description="Polar residues" evidence="1">
    <location>
        <begin position="96"/>
        <end position="106"/>
    </location>
</feature>
<feature type="signal peptide" evidence="2">
    <location>
        <begin position="1"/>
        <end position="21"/>
    </location>
</feature>
<accession>A0A5B8XSK7</accession>
<name>A0A5B8XSK7_9DELT</name>
<dbReference type="InterPro" id="IPR011250">
    <property type="entry name" value="OMP/PagP_B-barrel"/>
</dbReference>
<feature type="compositionally biased region" description="Basic residues" evidence="1">
    <location>
        <begin position="41"/>
        <end position="63"/>
    </location>
</feature>
<evidence type="ECO:0000313" key="3">
    <source>
        <dbReference type="EMBL" id="QED28187.1"/>
    </source>
</evidence>
<dbReference type="RefSeq" id="WP_146960389.1">
    <property type="nucleotide sequence ID" value="NZ_CP042467.1"/>
</dbReference>
<keyword evidence="2" id="KW-0732">Signal</keyword>
<feature type="chain" id="PRO_5023003636" evidence="2">
    <location>
        <begin position="22"/>
        <end position="317"/>
    </location>
</feature>
<proteinExistence type="predicted"/>
<dbReference type="Proteomes" id="UP000321595">
    <property type="component" value="Chromosome"/>
</dbReference>
<keyword evidence="4" id="KW-1185">Reference proteome</keyword>
<feature type="region of interest" description="Disordered" evidence="1">
    <location>
        <begin position="33"/>
        <end position="121"/>
    </location>
</feature>
<organism evidence="3 4">
    <name type="scientific">Microvenator marinus</name>
    <dbReference type="NCBI Taxonomy" id="2600177"/>
    <lineage>
        <taxon>Bacteria</taxon>
        <taxon>Deltaproteobacteria</taxon>
        <taxon>Bradymonadales</taxon>
        <taxon>Microvenatoraceae</taxon>
        <taxon>Microvenator</taxon>
    </lineage>
</organism>